<name>A0A0C2R325_9BACL</name>
<dbReference type="RefSeq" id="WP_152614746.1">
    <property type="nucleotide sequence ID" value="NZ_JXRQ01000027.1"/>
</dbReference>
<protein>
    <submittedName>
        <fullName evidence="1">Uncharacterized protein</fullName>
    </submittedName>
</protein>
<keyword evidence="2" id="KW-1185">Reference proteome</keyword>
<proteinExistence type="predicted"/>
<dbReference type="PATRIC" id="fig|135826.4.peg.2873"/>
<dbReference type="OrthoDB" id="2451421at2"/>
<organism evidence="1 2">
    <name type="scientific">Jeotgalibacillus alimentarius</name>
    <dbReference type="NCBI Taxonomy" id="135826"/>
    <lineage>
        <taxon>Bacteria</taxon>
        <taxon>Bacillati</taxon>
        <taxon>Bacillota</taxon>
        <taxon>Bacilli</taxon>
        <taxon>Bacillales</taxon>
        <taxon>Caryophanaceae</taxon>
        <taxon>Jeotgalibacillus</taxon>
    </lineage>
</organism>
<dbReference type="AlphaFoldDB" id="A0A0C2R325"/>
<sequence length="170" mass="20021">MMLLDPLGKVLFMEICKRLRDNKWTVDDHQFYKDEDVTEATFALPEYLVEREGNPEFEKDIAVVKYEGDPQKMKENQIDGVVLKFYTKRLKALGLHESISEVKTFQRKSNTTEVEFFVDQVFADEEVQQWFDELFTRLDDKMTGIYGDEIKDIPIVLLPKKLHDLPLHTT</sequence>
<reference evidence="1 2" key="1">
    <citation type="submission" date="2015-01" db="EMBL/GenBank/DDBJ databases">
        <title>Genome sequence of Jeotgalibacillus alimentarius.</title>
        <authorList>
            <person name="Goh K.M."/>
            <person name="Chan K.-G."/>
            <person name="Yaakop A.S."/>
            <person name="Ee R."/>
            <person name="Gan H.M."/>
            <person name="Chan C.S."/>
        </authorList>
    </citation>
    <scope>NUCLEOTIDE SEQUENCE [LARGE SCALE GENOMIC DNA]</scope>
    <source>
        <strain evidence="1 2">YKJ-13</strain>
    </source>
</reference>
<accession>A0A0C2R325</accession>
<gene>
    <name evidence="1" type="ORF">KP77_28910</name>
</gene>
<evidence type="ECO:0000313" key="2">
    <source>
        <dbReference type="Proteomes" id="UP000031950"/>
    </source>
</evidence>
<dbReference type="Proteomes" id="UP000031950">
    <property type="component" value="Unassembled WGS sequence"/>
</dbReference>
<comment type="caution">
    <text evidence="1">The sequence shown here is derived from an EMBL/GenBank/DDBJ whole genome shotgun (WGS) entry which is preliminary data.</text>
</comment>
<dbReference type="EMBL" id="JXRQ01000027">
    <property type="protein sequence ID" value="KIL44670.1"/>
    <property type="molecule type" value="Genomic_DNA"/>
</dbReference>
<evidence type="ECO:0000313" key="1">
    <source>
        <dbReference type="EMBL" id="KIL44670.1"/>
    </source>
</evidence>